<sequence length="78" mass="8683">MKEGKEGQKGDEDKFYKRLQNEKKIKKIKGVYIERVNVAEVSLAVSSLARSGLTWDSGGSPRRSKTISLSRGGEVRTL</sequence>
<dbReference type="AlphaFoldDB" id="A0A545V205"/>
<name>A0A545V205_9HYPO</name>
<protein>
    <submittedName>
        <fullName evidence="2">Uncharacterized protein</fullName>
    </submittedName>
</protein>
<organism evidence="2 3">
    <name type="scientific">Cordyceps javanica</name>
    <dbReference type="NCBI Taxonomy" id="43265"/>
    <lineage>
        <taxon>Eukaryota</taxon>
        <taxon>Fungi</taxon>
        <taxon>Dikarya</taxon>
        <taxon>Ascomycota</taxon>
        <taxon>Pezizomycotina</taxon>
        <taxon>Sordariomycetes</taxon>
        <taxon>Hypocreomycetidae</taxon>
        <taxon>Hypocreales</taxon>
        <taxon>Cordycipitaceae</taxon>
        <taxon>Cordyceps</taxon>
    </lineage>
</organism>
<keyword evidence="3" id="KW-1185">Reference proteome</keyword>
<accession>A0A545V205</accession>
<dbReference type="Proteomes" id="UP000315783">
    <property type="component" value="Unassembled WGS sequence"/>
</dbReference>
<dbReference type="EMBL" id="SPUK01000007">
    <property type="protein sequence ID" value="TQV95750.1"/>
    <property type="molecule type" value="Genomic_DNA"/>
</dbReference>
<reference evidence="2 3" key="1">
    <citation type="journal article" date="2019" name="Appl. Microbiol. Biotechnol.">
        <title>Genome sequence of Isaria javanica and comparative genome analysis insights into family S53 peptidase evolution in fungal entomopathogens.</title>
        <authorList>
            <person name="Lin R."/>
            <person name="Zhang X."/>
            <person name="Xin B."/>
            <person name="Zou M."/>
            <person name="Gao Y."/>
            <person name="Qin F."/>
            <person name="Hu Q."/>
            <person name="Xie B."/>
            <person name="Cheng X."/>
        </authorList>
    </citation>
    <scope>NUCLEOTIDE SEQUENCE [LARGE SCALE GENOMIC DNA]</scope>
    <source>
        <strain evidence="2 3">IJ1G</strain>
    </source>
</reference>
<evidence type="ECO:0000313" key="3">
    <source>
        <dbReference type="Proteomes" id="UP000315783"/>
    </source>
</evidence>
<feature type="region of interest" description="Disordered" evidence="1">
    <location>
        <begin position="52"/>
        <end position="78"/>
    </location>
</feature>
<comment type="caution">
    <text evidence="2">The sequence shown here is derived from an EMBL/GenBank/DDBJ whole genome shotgun (WGS) entry which is preliminary data.</text>
</comment>
<proteinExistence type="predicted"/>
<gene>
    <name evidence="2" type="ORF">IF1G_05579</name>
</gene>
<evidence type="ECO:0000313" key="2">
    <source>
        <dbReference type="EMBL" id="TQV95750.1"/>
    </source>
</evidence>
<evidence type="ECO:0000256" key="1">
    <source>
        <dbReference type="SAM" id="MobiDB-lite"/>
    </source>
</evidence>